<feature type="compositionally biased region" description="Low complexity" evidence="7">
    <location>
        <begin position="11"/>
        <end position="20"/>
    </location>
</feature>
<dbReference type="InterPro" id="IPR050082">
    <property type="entry name" value="RNA_methyltr_RlmE"/>
</dbReference>
<proteinExistence type="inferred from homology"/>
<dbReference type="STRING" id="215250.A0A316YVG1"/>
<evidence type="ECO:0000256" key="1">
    <source>
        <dbReference type="ARBA" id="ARBA00009258"/>
    </source>
</evidence>
<keyword evidence="2" id="KW-0698">rRNA processing</keyword>
<dbReference type="GeneID" id="37042293"/>
<evidence type="ECO:0000256" key="7">
    <source>
        <dbReference type="SAM" id="MobiDB-lite"/>
    </source>
</evidence>
<feature type="region of interest" description="Disordered" evidence="7">
    <location>
        <begin position="1"/>
        <end position="49"/>
    </location>
</feature>
<protein>
    <recommendedName>
        <fullName evidence="6">rRNA methyltransferase 2, mitochondrial</fullName>
    </recommendedName>
</protein>
<sequence>MSRVFARGYASSSRSPSSSRYLARQRKDPFAAGGGGGRGKGKEQQQGEPFVSRAAHKLLQLDARDGFLTRNPSRTARPGGLVVVDLGAAPGGWTQVALSALASSASVSGKAGLGGHVFSLDVLDLDARVLAQSSQGEETALTFLKGNFNDVSVRSELGEAIGAWRGHDGHGDAATEGGTNVDVVLSDMMANTTGSALRDAVLSLDLVQSALNFACAHLVAGRAGFFVAKYFESSDANEFRREELQPRFEAVASRKVAASRSESREMYWVCRGYKGNQLSA</sequence>
<evidence type="ECO:0000256" key="3">
    <source>
        <dbReference type="ARBA" id="ARBA00022603"/>
    </source>
</evidence>
<comment type="similarity">
    <text evidence="1">Belongs to the class I-like SAM-binding methyltransferase superfamily. RNA methyltransferase RlmE family.</text>
</comment>
<evidence type="ECO:0000256" key="6">
    <source>
        <dbReference type="ARBA" id="ARBA00041184"/>
    </source>
</evidence>
<keyword evidence="4 9" id="KW-0808">Transferase</keyword>
<dbReference type="GO" id="GO:0008650">
    <property type="term" value="F:rRNA (uridine-2'-O-)-methyltransferase activity"/>
    <property type="evidence" value="ECO:0007669"/>
    <property type="project" value="TreeGrafter"/>
</dbReference>
<evidence type="ECO:0000256" key="2">
    <source>
        <dbReference type="ARBA" id="ARBA00022552"/>
    </source>
</evidence>
<dbReference type="PANTHER" id="PTHR10920:SF18">
    <property type="entry name" value="RRNA METHYLTRANSFERASE 2, MITOCHONDRIAL"/>
    <property type="match status" value="1"/>
</dbReference>
<name>A0A316YVG1_9BASI</name>
<accession>A0A316YVG1</accession>
<evidence type="ECO:0000259" key="8">
    <source>
        <dbReference type="Pfam" id="PF01728"/>
    </source>
</evidence>
<feature type="domain" description="Ribosomal RNA methyltransferase FtsJ" evidence="8">
    <location>
        <begin position="50"/>
        <end position="273"/>
    </location>
</feature>
<dbReference type="Proteomes" id="UP000245768">
    <property type="component" value="Unassembled WGS sequence"/>
</dbReference>
<dbReference type="InterPro" id="IPR002877">
    <property type="entry name" value="RNA_MeTrfase_FtsJ_dom"/>
</dbReference>
<dbReference type="Pfam" id="PF01728">
    <property type="entry name" value="FtsJ"/>
    <property type="match status" value="1"/>
</dbReference>
<keyword evidence="10" id="KW-1185">Reference proteome</keyword>
<evidence type="ECO:0000256" key="5">
    <source>
        <dbReference type="ARBA" id="ARBA00022691"/>
    </source>
</evidence>
<dbReference type="GO" id="GO:0005739">
    <property type="term" value="C:mitochondrion"/>
    <property type="evidence" value="ECO:0007669"/>
    <property type="project" value="TreeGrafter"/>
</dbReference>
<organism evidence="9 10">
    <name type="scientific">Acaromyces ingoldii</name>
    <dbReference type="NCBI Taxonomy" id="215250"/>
    <lineage>
        <taxon>Eukaryota</taxon>
        <taxon>Fungi</taxon>
        <taxon>Dikarya</taxon>
        <taxon>Basidiomycota</taxon>
        <taxon>Ustilaginomycotina</taxon>
        <taxon>Exobasidiomycetes</taxon>
        <taxon>Exobasidiales</taxon>
        <taxon>Cryptobasidiaceae</taxon>
        <taxon>Acaromyces</taxon>
    </lineage>
</organism>
<dbReference type="RefSeq" id="XP_025380300.1">
    <property type="nucleotide sequence ID" value="XM_025520377.1"/>
</dbReference>
<dbReference type="EMBL" id="KZ819634">
    <property type="protein sequence ID" value="PWN93102.1"/>
    <property type="molecule type" value="Genomic_DNA"/>
</dbReference>
<evidence type="ECO:0000313" key="10">
    <source>
        <dbReference type="Proteomes" id="UP000245768"/>
    </source>
</evidence>
<dbReference type="InterPro" id="IPR029063">
    <property type="entry name" value="SAM-dependent_MTases_sf"/>
</dbReference>
<gene>
    <name evidence="9" type="ORF">FA10DRAFT_263802</name>
</gene>
<keyword evidence="3 9" id="KW-0489">Methyltransferase</keyword>
<keyword evidence="5" id="KW-0949">S-adenosyl-L-methionine</keyword>
<evidence type="ECO:0000313" key="9">
    <source>
        <dbReference type="EMBL" id="PWN93102.1"/>
    </source>
</evidence>
<reference evidence="9 10" key="1">
    <citation type="journal article" date="2018" name="Mol. Biol. Evol.">
        <title>Broad Genomic Sampling Reveals a Smut Pathogenic Ancestry of the Fungal Clade Ustilaginomycotina.</title>
        <authorList>
            <person name="Kijpornyongpan T."/>
            <person name="Mondo S.J."/>
            <person name="Barry K."/>
            <person name="Sandor L."/>
            <person name="Lee J."/>
            <person name="Lipzen A."/>
            <person name="Pangilinan J."/>
            <person name="LaButti K."/>
            <person name="Hainaut M."/>
            <person name="Henrissat B."/>
            <person name="Grigoriev I.V."/>
            <person name="Spatafora J.W."/>
            <person name="Aime M.C."/>
        </authorList>
    </citation>
    <scope>NUCLEOTIDE SEQUENCE [LARGE SCALE GENOMIC DNA]</scope>
    <source>
        <strain evidence="9 10">MCA 4198</strain>
    </source>
</reference>
<dbReference type="Gene3D" id="3.40.50.150">
    <property type="entry name" value="Vaccinia Virus protein VP39"/>
    <property type="match status" value="1"/>
</dbReference>
<dbReference type="SUPFAM" id="SSF53335">
    <property type="entry name" value="S-adenosyl-L-methionine-dependent methyltransferases"/>
    <property type="match status" value="1"/>
</dbReference>
<dbReference type="AlphaFoldDB" id="A0A316YVG1"/>
<dbReference type="PANTHER" id="PTHR10920">
    <property type="entry name" value="RIBOSOMAL RNA METHYLTRANSFERASE"/>
    <property type="match status" value="1"/>
</dbReference>
<dbReference type="OrthoDB" id="20105at2759"/>
<dbReference type="InParanoid" id="A0A316YVG1"/>
<evidence type="ECO:0000256" key="4">
    <source>
        <dbReference type="ARBA" id="ARBA00022679"/>
    </source>
</evidence>